<dbReference type="PATRIC" id="fig|1473.5.peg.4071"/>
<dbReference type="Gene3D" id="3.40.50.1970">
    <property type="match status" value="1"/>
</dbReference>
<dbReference type="AlphaFoldDB" id="A0A0L0QRD2"/>
<dbReference type="InterPro" id="IPR039697">
    <property type="entry name" value="Alcohol_dehydrogenase_Fe"/>
</dbReference>
<dbReference type="InterPro" id="IPR001670">
    <property type="entry name" value="ADH_Fe/GldA"/>
</dbReference>
<evidence type="ECO:0000313" key="6">
    <source>
        <dbReference type="Proteomes" id="UP000036780"/>
    </source>
</evidence>
<reference evidence="6" key="1">
    <citation type="submission" date="2015-07" db="EMBL/GenBank/DDBJ databases">
        <title>Fjat-10053 dsm26.</title>
        <authorList>
            <person name="Liu B."/>
            <person name="Wang J."/>
            <person name="Zhu Y."/>
            <person name="Liu G."/>
            <person name="Chen Q."/>
            <person name="Chen Z."/>
            <person name="Lan J."/>
            <person name="Che J."/>
            <person name="Ge C."/>
            <person name="Shi H."/>
            <person name="Pan Z."/>
            <person name="Liu X."/>
        </authorList>
    </citation>
    <scope>NUCLEOTIDE SEQUENCE [LARGE SCALE GENOMIC DNA]</scope>
    <source>
        <strain evidence="6">DSM 26</strain>
    </source>
</reference>
<dbReference type="RefSeq" id="WP_050350551.1">
    <property type="nucleotide sequence ID" value="NZ_CP073011.1"/>
</dbReference>
<evidence type="ECO:0000313" key="5">
    <source>
        <dbReference type="EMBL" id="KNE21137.1"/>
    </source>
</evidence>
<accession>A0A0L0QRD2</accession>
<dbReference type="Pfam" id="PF00465">
    <property type="entry name" value="Fe-ADH"/>
    <property type="match status" value="1"/>
</dbReference>
<dbReference type="GO" id="GO:0046872">
    <property type="term" value="F:metal ion binding"/>
    <property type="evidence" value="ECO:0007669"/>
    <property type="project" value="InterPro"/>
</dbReference>
<keyword evidence="2" id="KW-0560">Oxidoreductase</keyword>
<keyword evidence="6" id="KW-1185">Reference proteome</keyword>
<dbReference type="PANTHER" id="PTHR11496:SF102">
    <property type="entry name" value="ALCOHOL DEHYDROGENASE 4"/>
    <property type="match status" value="1"/>
</dbReference>
<dbReference type="EMBL" id="LGTO01000005">
    <property type="protein sequence ID" value="KNE21137.1"/>
    <property type="molecule type" value="Genomic_DNA"/>
</dbReference>
<comment type="caution">
    <text evidence="5">The sequence shown here is derived from an EMBL/GenBank/DDBJ whole genome shotgun (WGS) entry which is preliminary data.</text>
</comment>
<dbReference type="SUPFAM" id="SSF56796">
    <property type="entry name" value="Dehydroquinate synthase-like"/>
    <property type="match status" value="1"/>
</dbReference>
<feature type="domain" description="Fe-containing alcohol dehydrogenase-like C-terminal" evidence="4">
    <location>
        <begin position="183"/>
        <end position="376"/>
    </location>
</feature>
<comment type="similarity">
    <text evidence="1">Belongs to the iron-containing alcohol dehydrogenase family.</text>
</comment>
<evidence type="ECO:0000259" key="4">
    <source>
        <dbReference type="Pfam" id="PF25137"/>
    </source>
</evidence>
<dbReference type="PANTHER" id="PTHR11496">
    <property type="entry name" value="ALCOHOL DEHYDROGENASE"/>
    <property type="match status" value="1"/>
</dbReference>
<feature type="domain" description="Alcohol dehydrogenase iron-type/glycerol dehydrogenase GldA" evidence="3">
    <location>
        <begin position="10"/>
        <end position="171"/>
    </location>
</feature>
<dbReference type="InterPro" id="IPR056798">
    <property type="entry name" value="ADH_Fe_C"/>
</dbReference>
<name>A0A0L0QRD2_VIRPA</name>
<evidence type="ECO:0000256" key="2">
    <source>
        <dbReference type="ARBA" id="ARBA00023002"/>
    </source>
</evidence>
<proteinExistence type="inferred from homology"/>
<gene>
    <name evidence="5" type="ORF">AFK71_05440</name>
</gene>
<dbReference type="Pfam" id="PF25137">
    <property type="entry name" value="ADH_Fe_C"/>
    <property type="match status" value="1"/>
</dbReference>
<dbReference type="GO" id="GO:0004022">
    <property type="term" value="F:alcohol dehydrogenase (NAD+) activity"/>
    <property type="evidence" value="ECO:0007669"/>
    <property type="project" value="TreeGrafter"/>
</dbReference>
<dbReference type="Gene3D" id="1.20.1090.10">
    <property type="entry name" value="Dehydroquinate synthase-like - alpha domain"/>
    <property type="match status" value="1"/>
</dbReference>
<organism evidence="5 6">
    <name type="scientific">Virgibacillus pantothenticus</name>
    <dbReference type="NCBI Taxonomy" id="1473"/>
    <lineage>
        <taxon>Bacteria</taxon>
        <taxon>Bacillati</taxon>
        <taxon>Bacillota</taxon>
        <taxon>Bacilli</taxon>
        <taxon>Bacillales</taxon>
        <taxon>Bacillaceae</taxon>
        <taxon>Virgibacillus</taxon>
    </lineage>
</organism>
<protein>
    <submittedName>
        <fullName evidence="5">Uncharacterized protein</fullName>
    </submittedName>
</protein>
<dbReference type="Proteomes" id="UP000036780">
    <property type="component" value="Unassembled WGS sequence"/>
</dbReference>
<dbReference type="GeneID" id="66868779"/>
<evidence type="ECO:0000259" key="3">
    <source>
        <dbReference type="Pfam" id="PF00465"/>
    </source>
</evidence>
<dbReference type="OrthoDB" id="9815791at2"/>
<sequence>MESVYHFEMPTSLYVGNNAFIQSMPKLLSSLKVKRVLYFTRSRGLTIIPDFKGREGLEEEVFLVKGEPTVAMVDNALEFYGRFRPDVIVSIGGGSVIDLAKSVSFLADDTNNLFYYYDHPNYLKKTVPHISVPTTFGTGAEVTANAVIRRGDKKQSLRSNSLRPYAAILDPTLTMDLPLDVLVYSSLDCLTQLMEAFVSNKANPLTDGICREGLHLFRKGFQLKQLSTLSTEERLYLQIAALYSGVALSNSRLGIIHGVASIIGGRSSMAHGEICARFLCPFTEMNIEKAQKEDEQILHKYQEIASILGEKPNLSVEELPRILNRYEASLETLTLSSLSFLEGKGEEIAKESLLASSTQGTPFRYTIEEILHVFQSVQKARTL</sequence>
<evidence type="ECO:0000256" key="1">
    <source>
        <dbReference type="ARBA" id="ARBA00007358"/>
    </source>
</evidence>